<reference evidence="3 4" key="1">
    <citation type="submission" date="2019-07" db="EMBL/GenBank/DDBJ databases">
        <title>De Novo Assembly of kiwifruit Actinidia rufa.</title>
        <authorList>
            <person name="Sugita-Konishi S."/>
            <person name="Sato K."/>
            <person name="Mori E."/>
            <person name="Abe Y."/>
            <person name="Kisaki G."/>
            <person name="Hamano K."/>
            <person name="Suezawa K."/>
            <person name="Otani M."/>
            <person name="Fukuda T."/>
            <person name="Manabe T."/>
            <person name="Gomi K."/>
            <person name="Tabuchi M."/>
            <person name="Akimitsu K."/>
            <person name="Kataoka I."/>
        </authorList>
    </citation>
    <scope>NUCLEOTIDE SEQUENCE [LARGE SCALE GENOMIC DNA]</scope>
    <source>
        <strain evidence="4">cv. Fuchu</strain>
    </source>
</reference>
<evidence type="ECO:0000313" key="4">
    <source>
        <dbReference type="Proteomes" id="UP000585474"/>
    </source>
</evidence>
<dbReference type="GO" id="GO:0009451">
    <property type="term" value="P:RNA modification"/>
    <property type="evidence" value="ECO:0007669"/>
    <property type="project" value="InterPro"/>
</dbReference>
<protein>
    <recommendedName>
        <fullName evidence="5">Tetratricopeptide repeat (TPR)-like superfamily protein</fullName>
    </recommendedName>
</protein>
<dbReference type="InterPro" id="IPR046960">
    <property type="entry name" value="PPR_At4g14850-like_plant"/>
</dbReference>
<feature type="repeat" description="PPR" evidence="2">
    <location>
        <begin position="124"/>
        <end position="158"/>
    </location>
</feature>
<dbReference type="Proteomes" id="UP000585474">
    <property type="component" value="Unassembled WGS sequence"/>
</dbReference>
<feature type="repeat" description="PPR" evidence="2">
    <location>
        <begin position="329"/>
        <end position="363"/>
    </location>
</feature>
<evidence type="ECO:0000256" key="1">
    <source>
        <dbReference type="ARBA" id="ARBA00022737"/>
    </source>
</evidence>
<organism evidence="3 4">
    <name type="scientific">Actinidia rufa</name>
    <dbReference type="NCBI Taxonomy" id="165716"/>
    <lineage>
        <taxon>Eukaryota</taxon>
        <taxon>Viridiplantae</taxon>
        <taxon>Streptophyta</taxon>
        <taxon>Embryophyta</taxon>
        <taxon>Tracheophyta</taxon>
        <taxon>Spermatophyta</taxon>
        <taxon>Magnoliopsida</taxon>
        <taxon>eudicotyledons</taxon>
        <taxon>Gunneridae</taxon>
        <taxon>Pentapetalae</taxon>
        <taxon>asterids</taxon>
        <taxon>Ericales</taxon>
        <taxon>Actinidiaceae</taxon>
        <taxon>Actinidia</taxon>
    </lineage>
</organism>
<dbReference type="PANTHER" id="PTHR47926">
    <property type="entry name" value="PENTATRICOPEPTIDE REPEAT-CONTAINING PROTEIN"/>
    <property type="match status" value="1"/>
</dbReference>
<keyword evidence="4" id="KW-1185">Reference proteome</keyword>
<comment type="caution">
    <text evidence="3">The sequence shown here is derived from an EMBL/GenBank/DDBJ whole genome shotgun (WGS) entry which is preliminary data.</text>
</comment>
<dbReference type="NCBIfam" id="TIGR00756">
    <property type="entry name" value="PPR"/>
    <property type="match status" value="2"/>
</dbReference>
<accession>A0A7J0GW53</accession>
<proteinExistence type="predicted"/>
<gene>
    <name evidence="3" type="ORF">Acr_24g0012750</name>
</gene>
<dbReference type="PANTHER" id="PTHR47926:SF347">
    <property type="entry name" value="PENTATRICOPEPTIDE REPEAT-CONTAINING PROTEIN"/>
    <property type="match status" value="1"/>
</dbReference>
<dbReference type="InterPro" id="IPR002885">
    <property type="entry name" value="PPR_rpt"/>
</dbReference>
<name>A0A7J0GW53_9ERIC</name>
<feature type="repeat" description="PPR" evidence="2">
    <location>
        <begin position="226"/>
        <end position="260"/>
    </location>
</feature>
<dbReference type="FunFam" id="1.25.40.10:FF:000196">
    <property type="entry name" value="Pentatricopeptide repeat-containing protein At4g14850"/>
    <property type="match status" value="1"/>
</dbReference>
<sequence>MATCFSLKLGFHQPALQLELLDVLLRLNQFQPPRRSNVEAKCPIATATYETRQQTQTQKLVDLLHHCAEKRSVKETEAIHGYVLKSIFSDKDLLVLLNHVAHAYSKSSDFRAAREVFDKMPQRNVFSWTVMIVDSTENGLYHDGFKYFCEMGDSGIWPDGFRILCNPTIVYWSRMCVDLGKMVHAHVVIRGFASHIFVSTSLLNMYMKLGEVEDSCQVFNTMTEHNEVSWNAVISGFTSNGRYLEAFNHFLAMKKEGITPNMYTFISVLKAIGKLVDTDKGKQVHECVSNLGMESNVLVGTALIDMYSKCGALSDARFIFDMNFTNYELNMPWNAMISGYSQCGCSQEAVELFVKMCENNVNSDVYTYCSVFNAIADLKHLKFVREAHGMVLKSGYDLIVSSVHNAIADAYSKCASLERREEGF</sequence>
<dbReference type="GO" id="GO:0003723">
    <property type="term" value="F:RNA binding"/>
    <property type="evidence" value="ECO:0007669"/>
    <property type="project" value="InterPro"/>
</dbReference>
<dbReference type="EMBL" id="BJWL01000024">
    <property type="protein sequence ID" value="GFZ15085.1"/>
    <property type="molecule type" value="Genomic_DNA"/>
</dbReference>
<dbReference type="OrthoDB" id="185373at2759"/>
<dbReference type="Pfam" id="PF01535">
    <property type="entry name" value="PPR"/>
    <property type="match status" value="3"/>
</dbReference>
<keyword evidence="1" id="KW-0677">Repeat</keyword>
<dbReference type="Pfam" id="PF13041">
    <property type="entry name" value="PPR_2"/>
    <property type="match status" value="2"/>
</dbReference>
<dbReference type="AlphaFoldDB" id="A0A7J0GW53"/>
<dbReference type="Gene3D" id="1.25.40.10">
    <property type="entry name" value="Tetratricopeptide repeat domain"/>
    <property type="match status" value="3"/>
</dbReference>
<evidence type="ECO:0000256" key="2">
    <source>
        <dbReference type="PROSITE-ProRule" id="PRU00708"/>
    </source>
</evidence>
<dbReference type="FunFam" id="1.25.40.10:FF:000696">
    <property type="entry name" value="Pentatricopeptide repeat-containing protein chloroplastic"/>
    <property type="match status" value="1"/>
</dbReference>
<evidence type="ECO:0008006" key="5">
    <source>
        <dbReference type="Google" id="ProtNLM"/>
    </source>
</evidence>
<dbReference type="InterPro" id="IPR011990">
    <property type="entry name" value="TPR-like_helical_dom_sf"/>
</dbReference>
<evidence type="ECO:0000313" key="3">
    <source>
        <dbReference type="EMBL" id="GFZ15085.1"/>
    </source>
</evidence>
<dbReference type="PROSITE" id="PS51375">
    <property type="entry name" value="PPR"/>
    <property type="match status" value="3"/>
</dbReference>